<dbReference type="RefSeq" id="WP_072556425.1">
    <property type="nucleotide sequence ID" value="NZ_CP018155.1"/>
</dbReference>
<dbReference type="InterPro" id="IPR018652">
    <property type="entry name" value="DUF2082_NA-bd_Znr"/>
</dbReference>
<dbReference type="KEGG" id="ten:LPB136_11225"/>
<accession>A0A1L3JLA1</accession>
<name>A0A1L3JLA1_9FLAO</name>
<dbReference type="AlphaFoldDB" id="A0A1L3JLA1"/>
<dbReference type="EMBL" id="CP018155">
    <property type="protein sequence ID" value="APG65901.1"/>
    <property type="molecule type" value="Genomic_DNA"/>
</dbReference>
<dbReference type="STRING" id="1850252.LPB136_11225"/>
<gene>
    <name evidence="1" type="ORF">LPB136_11225</name>
</gene>
<reference evidence="1 2" key="1">
    <citation type="submission" date="2016-11" db="EMBL/GenBank/DDBJ databases">
        <title>Tenacibaculum sp. LPB0136, isolated from marine environment.</title>
        <authorList>
            <person name="Kim E."/>
            <person name="Yi H."/>
        </authorList>
    </citation>
    <scope>NUCLEOTIDE SEQUENCE [LARGE SCALE GENOMIC DNA]</scope>
    <source>
        <strain evidence="1 2">LPB0136</strain>
    </source>
</reference>
<dbReference type="OrthoDB" id="6293663at2"/>
<dbReference type="Proteomes" id="UP000181898">
    <property type="component" value="Chromosome"/>
</dbReference>
<dbReference type="Pfam" id="PF09855">
    <property type="entry name" value="Zn_ribbon_13"/>
    <property type="match status" value="1"/>
</dbReference>
<evidence type="ECO:0000313" key="1">
    <source>
        <dbReference type="EMBL" id="APG65901.1"/>
    </source>
</evidence>
<proteinExistence type="predicted"/>
<keyword evidence="2" id="KW-1185">Reference proteome</keyword>
<organism evidence="1 2">
    <name type="scientific">Tenacibaculum todarodis</name>
    <dbReference type="NCBI Taxonomy" id="1850252"/>
    <lineage>
        <taxon>Bacteria</taxon>
        <taxon>Pseudomonadati</taxon>
        <taxon>Bacteroidota</taxon>
        <taxon>Flavobacteriia</taxon>
        <taxon>Flavobacteriales</taxon>
        <taxon>Flavobacteriaceae</taxon>
        <taxon>Tenacibaculum</taxon>
    </lineage>
</organism>
<protein>
    <submittedName>
        <fullName evidence="1">GTP-binding protein</fullName>
    </submittedName>
</protein>
<evidence type="ECO:0000313" key="2">
    <source>
        <dbReference type="Proteomes" id="UP000181898"/>
    </source>
</evidence>
<sequence length="70" mass="8063">MSKPLNYTCPKCNSKDYKVGQMRATGGFWTKFFNIQSEKFTSVTCKRCSYTEFYKAPTSALSNIFDFFGN</sequence>